<feature type="transmembrane region" description="Helical" evidence="10">
    <location>
        <begin position="567"/>
        <end position="588"/>
    </location>
</feature>
<gene>
    <name evidence="12" type="ORF">SCAR479_13979</name>
</gene>
<keyword evidence="13" id="KW-1185">Reference proteome</keyword>
<feature type="transmembrane region" description="Helical" evidence="10">
    <location>
        <begin position="501"/>
        <end position="523"/>
    </location>
</feature>
<comment type="subcellular location">
    <subcellularLocation>
        <location evidence="1">Membrane</location>
        <topology evidence="1">Multi-pass membrane protein</topology>
    </subcellularLocation>
</comment>
<feature type="transmembrane region" description="Helical" evidence="10">
    <location>
        <begin position="538"/>
        <end position="560"/>
    </location>
</feature>
<evidence type="ECO:0000256" key="3">
    <source>
        <dbReference type="ARBA" id="ARBA00022448"/>
    </source>
</evidence>
<evidence type="ECO:0000256" key="8">
    <source>
        <dbReference type="ARBA" id="ARBA00023136"/>
    </source>
</evidence>
<dbReference type="PANTHER" id="PTHR32361:SF9">
    <property type="entry name" value="FERRIC REDUCTASE TRANSMEMBRANE COMPONENT 3-RELATED"/>
    <property type="match status" value="1"/>
</dbReference>
<feature type="transmembrane region" description="Helical" evidence="10">
    <location>
        <begin position="176"/>
        <end position="193"/>
    </location>
</feature>
<evidence type="ECO:0000256" key="5">
    <source>
        <dbReference type="ARBA" id="ARBA00022989"/>
    </source>
</evidence>
<dbReference type="InterPro" id="IPR013130">
    <property type="entry name" value="Fe3_Rdtase_TM_dom"/>
</dbReference>
<reference evidence="12 13" key="1">
    <citation type="submission" date="2024-02" db="EMBL/GenBank/DDBJ databases">
        <title>First draft genome assembly of two strains of Seiridium cardinale.</title>
        <authorList>
            <person name="Emiliani G."/>
            <person name="Scali E."/>
        </authorList>
    </citation>
    <scope>NUCLEOTIDE SEQUENCE [LARGE SCALE GENOMIC DNA]</scope>
    <source>
        <strain evidence="12 13">BM-138-000479</strain>
    </source>
</reference>
<dbReference type="InterPro" id="IPR017927">
    <property type="entry name" value="FAD-bd_FR_type"/>
</dbReference>
<name>A0ABR2X6X0_9PEZI</name>
<feature type="domain" description="FAD-binding FR-type" evidence="11">
    <location>
        <begin position="598"/>
        <end position="768"/>
    </location>
</feature>
<keyword evidence="6" id="KW-0560">Oxidoreductase</keyword>
<protein>
    <submittedName>
        <fullName evidence="12">FAD-binding FR-type domain-containing protein</fullName>
    </submittedName>
</protein>
<evidence type="ECO:0000256" key="2">
    <source>
        <dbReference type="ARBA" id="ARBA00006278"/>
    </source>
</evidence>
<dbReference type="InterPro" id="IPR039261">
    <property type="entry name" value="FNR_nucleotide-bd"/>
</dbReference>
<evidence type="ECO:0000313" key="13">
    <source>
        <dbReference type="Proteomes" id="UP001465668"/>
    </source>
</evidence>
<evidence type="ECO:0000256" key="7">
    <source>
        <dbReference type="ARBA" id="ARBA00023065"/>
    </source>
</evidence>
<dbReference type="InterPro" id="IPR013121">
    <property type="entry name" value="Fe_red_NAD-bd_6"/>
</dbReference>
<feature type="transmembrane region" description="Helical" evidence="10">
    <location>
        <begin position="462"/>
        <end position="480"/>
    </location>
</feature>
<keyword evidence="3" id="KW-0813">Transport</keyword>
<dbReference type="CDD" id="cd06186">
    <property type="entry name" value="NOX_Duox_like_FAD_NADP"/>
    <property type="match status" value="1"/>
</dbReference>
<evidence type="ECO:0000313" key="12">
    <source>
        <dbReference type="EMBL" id="KAK9769346.1"/>
    </source>
</evidence>
<proteinExistence type="inferred from homology"/>
<dbReference type="Pfam" id="PF08030">
    <property type="entry name" value="NAD_binding_6"/>
    <property type="match status" value="2"/>
</dbReference>
<evidence type="ECO:0000256" key="6">
    <source>
        <dbReference type="ARBA" id="ARBA00023002"/>
    </source>
</evidence>
<keyword evidence="7" id="KW-0406">Ion transport</keyword>
<sequence length="924" mass="104710">MSASVAEVARPSAVTQWLRISHLRKGLENWKAEVSTLVEHSSELDENGGDHLYLPADQHLRTFMVRRSDRIRARLREIIHEYDDRIRACSIVTDGITFATQLEWNQIAAHDTRTNLAIANATMEISELTVGISKAAQQDSSQMKTIAILTMTFLPGTFVAEALGLRKRSLSRVMRISATFLVVAPLFGAAAALRGSPCFEACQMVLRPIKFNDTAGLSPSPPTRQCQSHKALVSLYLCAKVYCSVEEQTTGLQFLNSTCQKKVHDSVPPFDLIADYTDELIAHVPRYEKPDWDDGVTFQNVVIPSDHFILLAYDTLYSWSYSYQYHFIYGGAMFVFWGIVVAVGLLNRALLSLRYKTSRRTERSEYALLRVSEDGGPPPYRISRLGSLGIWLKARLIVPAAFGYRKAQPFGWYTVPPRIESLTILSFIILNIVFIVHGYHIFSDNLYYPDMFSQLLRYVSDRTGIIAFANFPLVWLFGMRNNILLWLTGWDFGTYNNFHRWVARVATVQAVIHSIGYTILVIYENGIAQFLAYWNELWWTTGELATIFMCALLPLSLYWMRRNMYEGFLIIHIVLSIIVLATMWGHIYPFKSQPWDSIIWISCSMWAIDRVSRMLRTLCFSRKVWNTRAQATYDRDANIIRLCIPTSQSWYQPRRGTFYYLHLLEDRRFWESHPFTMSSFRRGRQTGAALLGRSSTDSAEAAGLLSGDVEVESVKSDATYPETSTMDFIIRPYDSFTLRLARAAERASPLPSSLRVLVEGPYGHTQPLHRYSNILFIVGGSGIVAALVHLRELCEASNQTNNIHIVWAVREAAFASSVLREDMSDLHESGKLSLDIYVTTPGELPVLENFPTTVREHLGRPDVYEEVDNAVHQSGRAGSLAVVACGPAKMADDARKAVVDTLGTDPSRQSSNFSVDYFEEAFNW</sequence>
<accession>A0ABR2X6X0</accession>
<evidence type="ECO:0000256" key="1">
    <source>
        <dbReference type="ARBA" id="ARBA00004141"/>
    </source>
</evidence>
<dbReference type="InterPro" id="IPR051410">
    <property type="entry name" value="Ferric/Cupric_Reductase"/>
</dbReference>
<dbReference type="Proteomes" id="UP001465668">
    <property type="component" value="Unassembled WGS sequence"/>
</dbReference>
<organism evidence="12 13">
    <name type="scientific">Seiridium cardinale</name>
    <dbReference type="NCBI Taxonomy" id="138064"/>
    <lineage>
        <taxon>Eukaryota</taxon>
        <taxon>Fungi</taxon>
        <taxon>Dikarya</taxon>
        <taxon>Ascomycota</taxon>
        <taxon>Pezizomycotina</taxon>
        <taxon>Sordariomycetes</taxon>
        <taxon>Xylariomycetidae</taxon>
        <taxon>Amphisphaeriales</taxon>
        <taxon>Sporocadaceae</taxon>
        <taxon>Seiridium</taxon>
    </lineage>
</organism>
<dbReference type="PANTHER" id="PTHR32361">
    <property type="entry name" value="FERRIC/CUPRIC REDUCTASE TRANSMEMBRANE COMPONENT"/>
    <property type="match status" value="1"/>
</dbReference>
<dbReference type="PROSITE" id="PS51384">
    <property type="entry name" value="FAD_FR"/>
    <property type="match status" value="1"/>
</dbReference>
<comment type="caution">
    <text evidence="12">The sequence shown here is derived from an EMBL/GenBank/DDBJ whole genome shotgun (WGS) entry which is preliminary data.</text>
</comment>
<evidence type="ECO:0000256" key="9">
    <source>
        <dbReference type="ARBA" id="ARBA00023180"/>
    </source>
</evidence>
<dbReference type="SFLD" id="SFLDG01168">
    <property type="entry name" value="Ferric_reductase_subgroup_(FRE"/>
    <property type="match status" value="1"/>
</dbReference>
<dbReference type="Gene3D" id="3.40.50.80">
    <property type="entry name" value="Nucleotide-binding domain of ferredoxin-NADP reductase (FNR) module"/>
    <property type="match status" value="1"/>
</dbReference>
<dbReference type="SFLD" id="SFLDS00052">
    <property type="entry name" value="Ferric_Reductase_Domain"/>
    <property type="match status" value="1"/>
</dbReference>
<dbReference type="SUPFAM" id="SSF52343">
    <property type="entry name" value="Ferredoxin reductase-like, C-terminal NADP-linked domain"/>
    <property type="match status" value="1"/>
</dbReference>
<feature type="transmembrane region" description="Helical" evidence="10">
    <location>
        <begin position="422"/>
        <end position="442"/>
    </location>
</feature>
<keyword evidence="5 10" id="KW-1133">Transmembrane helix</keyword>
<dbReference type="EMBL" id="JARVKM010000133">
    <property type="protein sequence ID" value="KAK9769346.1"/>
    <property type="molecule type" value="Genomic_DNA"/>
</dbReference>
<comment type="similarity">
    <text evidence="2">Belongs to the ferric reductase (FRE) family.</text>
</comment>
<evidence type="ECO:0000256" key="10">
    <source>
        <dbReference type="SAM" id="Phobius"/>
    </source>
</evidence>
<feature type="transmembrane region" description="Helical" evidence="10">
    <location>
        <begin position="327"/>
        <end position="350"/>
    </location>
</feature>
<evidence type="ECO:0000256" key="4">
    <source>
        <dbReference type="ARBA" id="ARBA00022692"/>
    </source>
</evidence>
<keyword evidence="9" id="KW-0325">Glycoprotein</keyword>
<dbReference type="Pfam" id="PF01794">
    <property type="entry name" value="Ferric_reduct"/>
    <property type="match status" value="1"/>
</dbReference>
<keyword evidence="8 10" id="KW-0472">Membrane</keyword>
<keyword evidence="4 10" id="KW-0812">Transmembrane</keyword>
<evidence type="ECO:0000259" key="11">
    <source>
        <dbReference type="PROSITE" id="PS51384"/>
    </source>
</evidence>